<accession>A0A7W9YCK8</accession>
<name>A0A7W9YCK8_9HYPH</name>
<gene>
    <name evidence="1" type="ORF">HNQ72_005978</name>
</gene>
<proteinExistence type="predicted"/>
<reference evidence="1 2" key="1">
    <citation type="submission" date="2020-08" db="EMBL/GenBank/DDBJ databases">
        <title>Genomic Encyclopedia of Type Strains, Phase IV (KMG-IV): sequencing the most valuable type-strain genomes for metagenomic binning, comparative biology and taxonomic classification.</title>
        <authorList>
            <person name="Goeker M."/>
        </authorList>
    </citation>
    <scope>NUCLEOTIDE SEQUENCE [LARGE SCALE GENOMIC DNA]</scope>
    <source>
        <strain evidence="1 2">DSM 100734</strain>
    </source>
</reference>
<dbReference type="Proteomes" id="UP000547879">
    <property type="component" value="Unassembled WGS sequence"/>
</dbReference>
<organism evidence="1 2">
    <name type="scientific">Rhizobium wenxiniae</name>
    <dbReference type="NCBI Taxonomy" id="1737357"/>
    <lineage>
        <taxon>Bacteria</taxon>
        <taxon>Pseudomonadati</taxon>
        <taxon>Pseudomonadota</taxon>
        <taxon>Alphaproteobacteria</taxon>
        <taxon>Hyphomicrobiales</taxon>
        <taxon>Rhizobiaceae</taxon>
        <taxon>Rhizobium/Agrobacterium group</taxon>
        <taxon>Rhizobium</taxon>
    </lineage>
</organism>
<dbReference type="EMBL" id="JACHEG010000015">
    <property type="protein sequence ID" value="MBB6166127.1"/>
    <property type="molecule type" value="Genomic_DNA"/>
</dbReference>
<evidence type="ECO:0000313" key="2">
    <source>
        <dbReference type="Proteomes" id="UP000547879"/>
    </source>
</evidence>
<dbReference type="RefSeq" id="WP_244654636.1">
    <property type="nucleotide sequence ID" value="NZ_BMHW01000017.1"/>
</dbReference>
<dbReference type="AlphaFoldDB" id="A0A7W9YCK8"/>
<keyword evidence="2" id="KW-1185">Reference proteome</keyword>
<evidence type="ECO:0000313" key="1">
    <source>
        <dbReference type="EMBL" id="MBB6166127.1"/>
    </source>
</evidence>
<protein>
    <submittedName>
        <fullName evidence="1">Uncharacterized protein</fullName>
    </submittedName>
</protein>
<comment type="caution">
    <text evidence="1">The sequence shown here is derived from an EMBL/GenBank/DDBJ whole genome shotgun (WGS) entry which is preliminary data.</text>
</comment>
<sequence>MPKAVHNAKPTTVNAYIRAEIAAVSPVLITFQTCGTKLVTEQIEAKYPTSNAVSNDRCPLYRIERIALDHLSVGRLAP</sequence>